<keyword evidence="2" id="KW-0812">Transmembrane</keyword>
<proteinExistence type="predicted"/>
<evidence type="ECO:0000313" key="5">
    <source>
        <dbReference type="Proteomes" id="UP000009022"/>
    </source>
</evidence>
<evidence type="ECO:0000256" key="1">
    <source>
        <dbReference type="SAM" id="MobiDB-lite"/>
    </source>
</evidence>
<reference evidence="4 5" key="1">
    <citation type="journal article" date="2008" name="Nature">
        <title>The Trichoplax genome and the nature of placozoans.</title>
        <authorList>
            <person name="Srivastava M."/>
            <person name="Begovic E."/>
            <person name="Chapman J."/>
            <person name="Putnam N.H."/>
            <person name="Hellsten U."/>
            <person name="Kawashima T."/>
            <person name="Kuo A."/>
            <person name="Mitros T."/>
            <person name="Salamov A."/>
            <person name="Carpenter M.L."/>
            <person name="Signorovitch A.Y."/>
            <person name="Moreno M.A."/>
            <person name="Kamm K."/>
            <person name="Grimwood J."/>
            <person name="Schmutz J."/>
            <person name="Shapiro H."/>
            <person name="Grigoriev I.V."/>
            <person name="Buss L.W."/>
            <person name="Schierwater B."/>
            <person name="Dellaporta S.L."/>
            <person name="Rokhsar D.S."/>
        </authorList>
    </citation>
    <scope>NUCLEOTIDE SEQUENCE [LARGE SCALE GENOMIC DNA]</scope>
    <source>
        <strain evidence="4 5">Grell-BS-1999</strain>
    </source>
</reference>
<feature type="chain" id="PRO_5002798410" description="DOMON domain-containing protein" evidence="3">
    <location>
        <begin position="21"/>
        <end position="283"/>
    </location>
</feature>
<name>B3RXQ1_TRIAD</name>
<sequence length="283" mass="32575">MHSRIFWIATIAIYATLIAAEEDDNIFRGERILHRPDQVKLSWEADIAGNSVSFHFRAKSNSWIGIGLSRTGRAGDFEWHFGWAREQKPHEKEYREVLESVSSFYHHQYHGVVQDGDYKYMTFTQVIDSENNQISDEGVSLHVVHAYGDMDHSYHARQKRDDVIIDLVPVEVPGPETTQLVYICDGKIMHKKPSNYGECEDATDIRKFAATEQALIFGICIAFIFVIVIIVIAMKRWHRNMEKLKTMPTFVDEEEGTTIYKRVDTDEPDPVPPQNEDAATVRN</sequence>
<evidence type="ECO:0000313" key="4">
    <source>
        <dbReference type="EMBL" id="EDV24896.1"/>
    </source>
</evidence>
<feature type="region of interest" description="Disordered" evidence="1">
    <location>
        <begin position="263"/>
        <end position="283"/>
    </location>
</feature>
<dbReference type="KEGG" id="tad:TRIADDRAFT_56287"/>
<dbReference type="EMBL" id="DS985245">
    <property type="protein sequence ID" value="EDV24896.1"/>
    <property type="molecule type" value="Genomic_DNA"/>
</dbReference>
<dbReference type="HOGENOM" id="CLU_984584_0_0_1"/>
<evidence type="ECO:0008006" key="6">
    <source>
        <dbReference type="Google" id="ProtNLM"/>
    </source>
</evidence>
<keyword evidence="2" id="KW-0472">Membrane</keyword>
<dbReference type="AlphaFoldDB" id="B3RXQ1"/>
<organism evidence="4 5">
    <name type="scientific">Trichoplax adhaerens</name>
    <name type="common">Trichoplax reptans</name>
    <dbReference type="NCBI Taxonomy" id="10228"/>
    <lineage>
        <taxon>Eukaryota</taxon>
        <taxon>Metazoa</taxon>
        <taxon>Placozoa</taxon>
        <taxon>Uniplacotomia</taxon>
        <taxon>Trichoplacea</taxon>
        <taxon>Trichoplacidae</taxon>
        <taxon>Trichoplax</taxon>
    </lineage>
</organism>
<protein>
    <recommendedName>
        <fullName evidence="6">DOMON domain-containing protein</fullName>
    </recommendedName>
</protein>
<gene>
    <name evidence="4" type="ORF">TRIADDRAFT_56287</name>
</gene>
<dbReference type="PhylomeDB" id="B3RXQ1"/>
<dbReference type="InParanoid" id="B3RXQ1"/>
<evidence type="ECO:0000256" key="3">
    <source>
        <dbReference type="SAM" id="SignalP"/>
    </source>
</evidence>
<feature type="transmembrane region" description="Helical" evidence="2">
    <location>
        <begin position="214"/>
        <end position="234"/>
    </location>
</feature>
<keyword evidence="5" id="KW-1185">Reference proteome</keyword>
<evidence type="ECO:0000256" key="2">
    <source>
        <dbReference type="SAM" id="Phobius"/>
    </source>
</evidence>
<feature type="signal peptide" evidence="3">
    <location>
        <begin position="1"/>
        <end position="20"/>
    </location>
</feature>
<keyword evidence="3" id="KW-0732">Signal</keyword>
<accession>B3RXQ1</accession>
<dbReference type="Proteomes" id="UP000009022">
    <property type="component" value="Unassembled WGS sequence"/>
</dbReference>
<dbReference type="RefSeq" id="XP_002112786.1">
    <property type="nucleotide sequence ID" value="XM_002112750.1"/>
</dbReference>
<dbReference type="GeneID" id="6753999"/>
<keyword evidence="2" id="KW-1133">Transmembrane helix</keyword>
<dbReference type="CTD" id="6753999"/>